<name>A0A2G6KAG7_9ACTN</name>
<dbReference type="Gene3D" id="3.50.80.20">
    <property type="entry name" value="D-Ala-D-Ala carboxypeptidase C, peptidase S13"/>
    <property type="match status" value="1"/>
</dbReference>
<accession>A0A2G6KAG7</accession>
<dbReference type="AlphaFoldDB" id="A0A2G6KAG7"/>
<evidence type="ECO:0000313" key="3">
    <source>
        <dbReference type="EMBL" id="PIE31779.1"/>
    </source>
</evidence>
<dbReference type="PRINTS" id="PR00922">
    <property type="entry name" value="DADACBPTASE3"/>
</dbReference>
<dbReference type="Proteomes" id="UP000230914">
    <property type="component" value="Unassembled WGS sequence"/>
</dbReference>
<proteinExistence type="inferred from homology"/>
<keyword evidence="2" id="KW-0378">Hydrolase</keyword>
<gene>
    <name evidence="3" type="primary">dacB</name>
    <name evidence="3" type="ORF">CSA55_04980</name>
</gene>
<protein>
    <submittedName>
        <fullName evidence="3">D-alanyl-D-alanine carboxypeptidase/D-alanyl-D-alanine-endopeptidase</fullName>
    </submittedName>
</protein>
<dbReference type="InterPro" id="IPR012338">
    <property type="entry name" value="Beta-lactam/transpept-like"/>
</dbReference>
<reference evidence="3 4" key="1">
    <citation type="submission" date="2017-10" db="EMBL/GenBank/DDBJ databases">
        <title>Novel microbial diversity and functional potential in the marine mammal oral microbiome.</title>
        <authorList>
            <person name="Dudek N.K."/>
            <person name="Sun C.L."/>
            <person name="Burstein D."/>
            <person name="Kantor R.S."/>
            <person name="Aliaga Goltsman D.S."/>
            <person name="Bik E.M."/>
            <person name="Thomas B.C."/>
            <person name="Banfield J.F."/>
            <person name="Relman D.A."/>
        </authorList>
    </citation>
    <scope>NUCLEOTIDE SEQUENCE [LARGE SCALE GENOMIC DNA]</scope>
    <source>
        <strain evidence="3">DOLJORAL78_61_10</strain>
    </source>
</reference>
<organism evidence="3 4">
    <name type="scientific">Ilumatobacter coccineus</name>
    <dbReference type="NCBI Taxonomy" id="467094"/>
    <lineage>
        <taxon>Bacteria</taxon>
        <taxon>Bacillati</taxon>
        <taxon>Actinomycetota</taxon>
        <taxon>Acidimicrobiia</taxon>
        <taxon>Acidimicrobiales</taxon>
        <taxon>Ilumatobacteraceae</taxon>
        <taxon>Ilumatobacter</taxon>
    </lineage>
</organism>
<dbReference type="PANTHER" id="PTHR30023:SF0">
    <property type="entry name" value="PENICILLIN-SENSITIVE CARBOXYPEPTIDASE A"/>
    <property type="match status" value="1"/>
</dbReference>
<dbReference type="NCBIfam" id="TIGR00666">
    <property type="entry name" value="PBP4"/>
    <property type="match status" value="1"/>
</dbReference>
<dbReference type="Gene3D" id="3.40.710.10">
    <property type="entry name" value="DD-peptidase/beta-lactamase superfamily"/>
    <property type="match status" value="1"/>
</dbReference>
<dbReference type="PANTHER" id="PTHR30023">
    <property type="entry name" value="D-ALANYL-D-ALANINE CARBOXYPEPTIDASE"/>
    <property type="match status" value="1"/>
</dbReference>
<evidence type="ECO:0000256" key="1">
    <source>
        <dbReference type="ARBA" id="ARBA00006096"/>
    </source>
</evidence>
<evidence type="ECO:0000256" key="2">
    <source>
        <dbReference type="ARBA" id="ARBA00022801"/>
    </source>
</evidence>
<comment type="caution">
    <text evidence="3">The sequence shown here is derived from an EMBL/GenBank/DDBJ whole genome shotgun (WGS) entry which is preliminary data.</text>
</comment>
<dbReference type="GO" id="GO:0004185">
    <property type="term" value="F:serine-type carboxypeptidase activity"/>
    <property type="evidence" value="ECO:0007669"/>
    <property type="project" value="InterPro"/>
</dbReference>
<comment type="similarity">
    <text evidence="1">Belongs to the peptidase S13 family.</text>
</comment>
<dbReference type="SUPFAM" id="SSF56601">
    <property type="entry name" value="beta-lactamase/transpeptidase-like"/>
    <property type="match status" value="1"/>
</dbReference>
<evidence type="ECO:0000313" key="4">
    <source>
        <dbReference type="Proteomes" id="UP000230914"/>
    </source>
</evidence>
<dbReference type="Pfam" id="PF02113">
    <property type="entry name" value="Peptidase_S13"/>
    <property type="match status" value="2"/>
</dbReference>
<keyword evidence="3" id="KW-0645">Protease</keyword>
<sequence length="489" mass="50452">MSARSPLQPFIILGVVAVVPALVLAGAWRWAANRAANAQDGYPTPVESVASQPTPSAAMSTGLLSYRRHADAISLGMNLSAFRSAVAPVINSINQNSCVAISLDGQSVGEKNLDQSVLPASNEKVPVAAVALDVLGADFTYRTVVMGTPPTGGIIDGDIVLVGGGDPLLSGDWYATSGLERMPVFNATSLDQLARDLAATGVTEIRGGVVGDASRYDDEYFAPGWGDGVGGIEAGPYDALLANDATVYQDPLRGSNPAESAARDFIRALRDAGITVTGGASAGVAPAGLSELVAIESLPLSDIVTEMLTNSDNNTAELVLKELGYQMTGQGTRQAGLDVLRSTIESWGINLEGVVFADGSGLSRDNRMTCRAMMGILSHGGLDGEVGQAMSVAGQRGWLEYAFADTPMVGRLRAKTGTLRNPPVDVDPPAVKALSGFVAVEGGPPIQFSLILNGPSVADVGEYGPIWDALATALSSYPAAVSPAQLGPR</sequence>
<dbReference type="InterPro" id="IPR000667">
    <property type="entry name" value="Peptidase_S13"/>
</dbReference>
<dbReference type="GO" id="GO:0006508">
    <property type="term" value="P:proteolysis"/>
    <property type="evidence" value="ECO:0007669"/>
    <property type="project" value="InterPro"/>
</dbReference>
<dbReference type="GO" id="GO:0000270">
    <property type="term" value="P:peptidoglycan metabolic process"/>
    <property type="evidence" value="ECO:0007669"/>
    <property type="project" value="TreeGrafter"/>
</dbReference>
<keyword evidence="3" id="KW-0121">Carboxypeptidase</keyword>
<dbReference type="EMBL" id="PDSL01000066">
    <property type="protein sequence ID" value="PIE31779.1"/>
    <property type="molecule type" value="Genomic_DNA"/>
</dbReference>